<keyword evidence="3 8" id="KW-0813">Transport</keyword>
<feature type="transmembrane region" description="Helical" evidence="8">
    <location>
        <begin position="506"/>
        <end position="528"/>
    </location>
</feature>
<evidence type="ECO:0000256" key="4">
    <source>
        <dbReference type="ARBA" id="ARBA00022475"/>
    </source>
</evidence>
<evidence type="ECO:0000256" key="5">
    <source>
        <dbReference type="ARBA" id="ARBA00022692"/>
    </source>
</evidence>
<feature type="transmembrane region" description="Helical" evidence="8">
    <location>
        <begin position="398"/>
        <end position="417"/>
    </location>
</feature>
<evidence type="ECO:0000256" key="7">
    <source>
        <dbReference type="ARBA" id="ARBA00023136"/>
    </source>
</evidence>
<evidence type="ECO:0000259" key="9">
    <source>
        <dbReference type="PROSITE" id="PS50928"/>
    </source>
</evidence>
<reference evidence="10 11" key="1">
    <citation type="submission" date="2016-10" db="EMBL/GenBank/DDBJ databases">
        <authorList>
            <person name="de Groot N.N."/>
        </authorList>
    </citation>
    <scope>NUCLEOTIDE SEQUENCE [LARGE SCALE GENOMIC DNA]</scope>
    <source>
        <strain evidence="10 11">IPL20</strain>
    </source>
</reference>
<feature type="transmembrane region" description="Helical" evidence="8">
    <location>
        <begin position="165"/>
        <end position="189"/>
    </location>
</feature>
<gene>
    <name evidence="10" type="ORF">SAMN05216456_0232</name>
</gene>
<keyword evidence="5 8" id="KW-0812">Transmembrane</keyword>
<feature type="transmembrane region" description="Helical" evidence="8">
    <location>
        <begin position="465"/>
        <end position="485"/>
    </location>
</feature>
<dbReference type="Gene3D" id="1.10.3720.10">
    <property type="entry name" value="MetI-like"/>
    <property type="match status" value="2"/>
</dbReference>
<feature type="transmembrane region" description="Helical" evidence="8">
    <location>
        <begin position="429"/>
        <end position="453"/>
    </location>
</feature>
<dbReference type="InterPro" id="IPR000515">
    <property type="entry name" value="MetI-like"/>
</dbReference>
<name>A0A1I7MXX9_9HYPH</name>
<feature type="transmembrane region" description="Helical" evidence="8">
    <location>
        <begin position="27"/>
        <end position="53"/>
    </location>
</feature>
<protein>
    <submittedName>
        <fullName evidence="10">Putative spermidine/putrescine transport system permease protein</fullName>
    </submittedName>
</protein>
<feature type="domain" description="ABC transmembrane type-1" evidence="9">
    <location>
        <begin position="78"/>
        <end position="283"/>
    </location>
</feature>
<dbReference type="STRING" id="429728.SAMN05216456_0232"/>
<sequence length="589" mass="63760">MSNTTSTLPAGQATAPRDKRRFSIDSIALAAPGGLFLIVLLAIPTLSLIGLSFQGMDGAFSLSIYEQMFGAKIYIDVLVNTFSIAFQATVLCLVFGYPVAYWLSRLENRPRRFAMWFVLLPFWTGALLKNFSWIVLLARNGIANSVLQSMGMEAPADLLYQRTTVIFAVAHTMMPLAIMTMLPSMLAVDRTLVPASRTLGSKPMQSFWRVFFPLSMPGATAAGLLVFVSAIGFFITPQLLGGPRDTVIGQLLIQQVTQMLNWRLAGAIATMLLAVTLIFVLLYDRVFGISSVTGGASAKLSSGPVRDFGHRVLNLIAMIATAISEAFAKVLGGYRFGWLLPTVAIITVLVLLIPVVAFIPMAFGESSFLEFPPRGLSFRWMETYLTSPVWTDATLRSFYIALACAVLTAFIAGLGGYGVARSNGKLGSIAFMGFMLPMIVPNIVIAVSLAYFFANIGLLATDIGIILGHTVVSLPVVFIIVLTTFKAHDWRLDQAAATLGANRFQVLRHITLPMCQGGLIAGFLFGFLHSFDELTIAMFVGGGLRQTLPKQMWDDVILSVSPTLAAASLVVLLVVTVLFVLAEVARPRA</sequence>
<dbReference type="AlphaFoldDB" id="A0A1I7MXX9"/>
<feature type="transmembrane region" description="Helical" evidence="8">
    <location>
        <begin position="338"/>
        <end position="363"/>
    </location>
</feature>
<dbReference type="SUPFAM" id="SSF161098">
    <property type="entry name" value="MetI-like"/>
    <property type="match status" value="2"/>
</dbReference>
<feature type="transmembrane region" description="Helical" evidence="8">
    <location>
        <begin position="210"/>
        <end position="235"/>
    </location>
</feature>
<feature type="transmembrane region" description="Helical" evidence="8">
    <location>
        <begin position="264"/>
        <end position="283"/>
    </location>
</feature>
<dbReference type="GO" id="GO:0005886">
    <property type="term" value="C:plasma membrane"/>
    <property type="evidence" value="ECO:0007669"/>
    <property type="project" value="UniProtKB-SubCell"/>
</dbReference>
<comment type="similarity">
    <text evidence="2">Belongs to the binding-protein-dependent transport system permease family. CysTW subfamily.</text>
</comment>
<dbReference type="Proteomes" id="UP000199074">
    <property type="component" value="Unassembled WGS sequence"/>
</dbReference>
<dbReference type="CDD" id="cd06261">
    <property type="entry name" value="TM_PBP2"/>
    <property type="match status" value="2"/>
</dbReference>
<evidence type="ECO:0000313" key="11">
    <source>
        <dbReference type="Proteomes" id="UP000199074"/>
    </source>
</evidence>
<feature type="domain" description="ABC transmembrane type-1" evidence="9">
    <location>
        <begin position="394"/>
        <end position="582"/>
    </location>
</feature>
<feature type="transmembrane region" description="Helical" evidence="8">
    <location>
        <begin position="73"/>
        <end position="101"/>
    </location>
</feature>
<keyword evidence="11" id="KW-1185">Reference proteome</keyword>
<evidence type="ECO:0000256" key="3">
    <source>
        <dbReference type="ARBA" id="ARBA00022448"/>
    </source>
</evidence>
<evidence type="ECO:0000256" key="6">
    <source>
        <dbReference type="ARBA" id="ARBA00022989"/>
    </source>
</evidence>
<proteinExistence type="inferred from homology"/>
<comment type="subcellular location">
    <subcellularLocation>
        <location evidence="1 8">Cell membrane</location>
        <topology evidence="1 8">Multi-pass membrane protein</topology>
    </subcellularLocation>
</comment>
<dbReference type="PROSITE" id="PS50928">
    <property type="entry name" value="ABC_TM1"/>
    <property type="match status" value="2"/>
</dbReference>
<dbReference type="EMBL" id="FPCK01000001">
    <property type="protein sequence ID" value="SFV27250.1"/>
    <property type="molecule type" value="Genomic_DNA"/>
</dbReference>
<dbReference type="GO" id="GO:0055085">
    <property type="term" value="P:transmembrane transport"/>
    <property type="evidence" value="ECO:0007669"/>
    <property type="project" value="InterPro"/>
</dbReference>
<evidence type="ECO:0000313" key="10">
    <source>
        <dbReference type="EMBL" id="SFV27250.1"/>
    </source>
</evidence>
<feature type="transmembrane region" description="Helical" evidence="8">
    <location>
        <begin position="556"/>
        <end position="582"/>
    </location>
</feature>
<keyword evidence="4" id="KW-1003">Cell membrane</keyword>
<evidence type="ECO:0000256" key="1">
    <source>
        <dbReference type="ARBA" id="ARBA00004651"/>
    </source>
</evidence>
<dbReference type="OrthoDB" id="9807047at2"/>
<keyword evidence="7 8" id="KW-0472">Membrane</keyword>
<feature type="transmembrane region" description="Helical" evidence="8">
    <location>
        <begin position="113"/>
        <end position="136"/>
    </location>
</feature>
<dbReference type="PANTHER" id="PTHR42929:SF5">
    <property type="entry name" value="ABC TRANSPORTER PERMEASE PROTEIN"/>
    <property type="match status" value="1"/>
</dbReference>
<accession>A0A1I7MXX9</accession>
<organism evidence="10 11">
    <name type="scientific">Devosia crocina</name>
    <dbReference type="NCBI Taxonomy" id="429728"/>
    <lineage>
        <taxon>Bacteria</taxon>
        <taxon>Pseudomonadati</taxon>
        <taxon>Pseudomonadota</taxon>
        <taxon>Alphaproteobacteria</taxon>
        <taxon>Hyphomicrobiales</taxon>
        <taxon>Devosiaceae</taxon>
        <taxon>Devosia</taxon>
    </lineage>
</organism>
<dbReference type="InterPro" id="IPR035906">
    <property type="entry name" value="MetI-like_sf"/>
</dbReference>
<dbReference type="Pfam" id="PF00528">
    <property type="entry name" value="BPD_transp_1"/>
    <property type="match status" value="1"/>
</dbReference>
<evidence type="ECO:0000256" key="8">
    <source>
        <dbReference type="RuleBase" id="RU363032"/>
    </source>
</evidence>
<dbReference type="PANTHER" id="PTHR42929">
    <property type="entry name" value="INNER MEMBRANE ABC TRANSPORTER PERMEASE PROTEIN YDCU-RELATED-RELATED"/>
    <property type="match status" value="1"/>
</dbReference>
<keyword evidence="6 8" id="KW-1133">Transmembrane helix</keyword>
<evidence type="ECO:0000256" key="2">
    <source>
        <dbReference type="ARBA" id="ARBA00007069"/>
    </source>
</evidence>
<dbReference type="RefSeq" id="WP_092419770.1">
    <property type="nucleotide sequence ID" value="NZ_FPCK01000001.1"/>
</dbReference>